<name>A0ABQ9WXB0_9EUKA</name>
<sequence>MTDELFAESTTKERKTQVRVAVAGVQRRVGTKVRLREMEWVDMVPSLLPTLGCKSTQIPRHLAIVSSVPENVTAFGIVRNVGRD</sequence>
<protein>
    <submittedName>
        <fullName evidence="1">Uncharacterized protein</fullName>
    </submittedName>
</protein>
<comment type="caution">
    <text evidence="1">The sequence shown here is derived from an EMBL/GenBank/DDBJ whole genome shotgun (WGS) entry which is preliminary data.</text>
</comment>
<evidence type="ECO:0000313" key="2">
    <source>
        <dbReference type="Proteomes" id="UP001281761"/>
    </source>
</evidence>
<gene>
    <name evidence="1" type="ORF">BLNAU_20961</name>
</gene>
<organism evidence="1 2">
    <name type="scientific">Blattamonas nauphoetae</name>
    <dbReference type="NCBI Taxonomy" id="2049346"/>
    <lineage>
        <taxon>Eukaryota</taxon>
        <taxon>Metamonada</taxon>
        <taxon>Preaxostyla</taxon>
        <taxon>Oxymonadida</taxon>
        <taxon>Blattamonas</taxon>
    </lineage>
</organism>
<proteinExistence type="predicted"/>
<dbReference type="EMBL" id="JARBJD010000313">
    <property type="protein sequence ID" value="KAK2944129.1"/>
    <property type="molecule type" value="Genomic_DNA"/>
</dbReference>
<accession>A0ABQ9WXB0</accession>
<evidence type="ECO:0000313" key="1">
    <source>
        <dbReference type="EMBL" id="KAK2944129.1"/>
    </source>
</evidence>
<reference evidence="1 2" key="1">
    <citation type="journal article" date="2022" name="bioRxiv">
        <title>Genomics of Preaxostyla Flagellates Illuminates Evolutionary Transitions and the Path Towards Mitochondrial Loss.</title>
        <authorList>
            <person name="Novak L.V.F."/>
            <person name="Treitli S.C."/>
            <person name="Pyrih J."/>
            <person name="Halakuc P."/>
            <person name="Pipaliya S.V."/>
            <person name="Vacek V."/>
            <person name="Brzon O."/>
            <person name="Soukal P."/>
            <person name="Eme L."/>
            <person name="Dacks J.B."/>
            <person name="Karnkowska A."/>
            <person name="Elias M."/>
            <person name="Hampl V."/>
        </authorList>
    </citation>
    <scope>NUCLEOTIDE SEQUENCE [LARGE SCALE GENOMIC DNA]</scope>
    <source>
        <strain evidence="1">NAU3</strain>
        <tissue evidence="1">Gut</tissue>
    </source>
</reference>
<dbReference type="Proteomes" id="UP001281761">
    <property type="component" value="Unassembled WGS sequence"/>
</dbReference>
<keyword evidence="2" id="KW-1185">Reference proteome</keyword>